<dbReference type="OrthoDB" id="3806873at2"/>
<dbReference type="InterPro" id="IPR051678">
    <property type="entry name" value="AGP_Transferase"/>
</dbReference>
<dbReference type="RefSeq" id="WP_069414432.1">
    <property type="nucleotide sequence ID" value="NZ_JACKUL010000020.1"/>
</dbReference>
<reference evidence="3" key="1">
    <citation type="submission" date="2016-09" db="EMBL/GenBank/DDBJ databases">
        <authorList>
            <person name="Greninger A.L."/>
            <person name="Jerome K.R."/>
            <person name="Mcnair B."/>
            <person name="Wallis C."/>
            <person name="Fang F."/>
        </authorList>
    </citation>
    <scope>NUCLEOTIDE SEQUENCE [LARGE SCALE GENOMIC DNA]</scope>
    <source>
        <strain evidence="3">M6</strain>
    </source>
</reference>
<dbReference type="InterPro" id="IPR011009">
    <property type="entry name" value="Kinase-like_dom_sf"/>
</dbReference>
<dbReference type="InterPro" id="IPR041726">
    <property type="entry name" value="ACAD10_11_N"/>
</dbReference>
<evidence type="ECO:0000313" key="2">
    <source>
        <dbReference type="EMBL" id="ODQ89304.1"/>
    </source>
</evidence>
<protein>
    <recommendedName>
        <fullName evidence="1">Aminoglycoside phosphotransferase domain-containing protein</fullName>
    </recommendedName>
</protein>
<comment type="caution">
    <text evidence="2">The sequence shown here is derived from an EMBL/GenBank/DDBJ whole genome shotgun (WGS) entry which is preliminary data.</text>
</comment>
<dbReference type="SUPFAM" id="SSF56112">
    <property type="entry name" value="Protein kinase-like (PK-like)"/>
    <property type="match status" value="1"/>
</dbReference>
<keyword evidence="3" id="KW-1185">Reference proteome</keyword>
<dbReference type="AlphaFoldDB" id="A0A1E3RHG7"/>
<feature type="domain" description="Aminoglycoside phosphotransferase" evidence="1">
    <location>
        <begin position="51"/>
        <end position="277"/>
    </location>
</feature>
<dbReference type="Gene3D" id="3.90.1200.10">
    <property type="match status" value="1"/>
</dbReference>
<evidence type="ECO:0000313" key="3">
    <source>
        <dbReference type="Proteomes" id="UP000094053"/>
    </source>
</evidence>
<name>A0A1E3RHG7_MYCFV</name>
<dbReference type="PANTHER" id="PTHR21310">
    <property type="entry name" value="AMINOGLYCOSIDE PHOSPHOTRANSFERASE-RELATED-RELATED"/>
    <property type="match status" value="1"/>
</dbReference>
<dbReference type="Gene3D" id="3.30.200.20">
    <property type="entry name" value="Phosphorylase Kinase, domain 1"/>
    <property type="match status" value="1"/>
</dbReference>
<evidence type="ECO:0000259" key="1">
    <source>
        <dbReference type="Pfam" id="PF01636"/>
    </source>
</evidence>
<accession>A0A1E3RHG7</accession>
<organism evidence="2 3">
    <name type="scientific">Mycolicibacterium flavescens</name>
    <name type="common">Mycobacterium flavescens</name>
    <dbReference type="NCBI Taxonomy" id="1776"/>
    <lineage>
        <taxon>Bacteria</taxon>
        <taxon>Bacillati</taxon>
        <taxon>Actinomycetota</taxon>
        <taxon>Actinomycetes</taxon>
        <taxon>Mycobacteriales</taxon>
        <taxon>Mycobacteriaceae</taxon>
        <taxon>Mycolicibacterium</taxon>
    </lineage>
</organism>
<dbReference type="Pfam" id="PF01636">
    <property type="entry name" value="APH"/>
    <property type="match status" value="1"/>
</dbReference>
<sequence>MGTEADEAGRGYVEVPTKRQVRDPAAAWEAIEEWLRQHVGRDLEVEDVAQPNAAGVANETLLIKASRTVGGTRVSSGYVARVGATEHLYMDLDIETHYLMYDVLSREPSVPSPAVVGFESDTSIFGEPFFVMEWVEGQVPSDNPPFNAAGWVLELAPEQQHEVWRGAVEVMAELHKLDVAKFGFLQRPDLGSTGLEQELNYWLAYAKWCGGDRLATVQTATDWLVEHLPRDAPPGLSWGDSRPPNIIYQGTRVAAVLDWDMVSLAGPECDLGWWACMDHAFTVGRALPPAPGFGSRRDTIDLWQELMGRPPEYLDWHLVFNALRLQLVMVRLPALLVAADQVTPEQAGQLTAIGGMEWLDGLLEGPAPARFGSRWPGWEQ</sequence>
<dbReference type="CDD" id="cd05154">
    <property type="entry name" value="ACAD10_11_N-like"/>
    <property type="match status" value="1"/>
</dbReference>
<gene>
    <name evidence="2" type="ORF">BHQ18_15080</name>
</gene>
<dbReference type="InterPro" id="IPR002575">
    <property type="entry name" value="Aminoglycoside_PTrfase"/>
</dbReference>
<dbReference type="STRING" id="1776.BHQ18_15080"/>
<proteinExistence type="predicted"/>
<dbReference type="PANTHER" id="PTHR21310:SF40">
    <property type="entry name" value="AMINOGLYCOSIDE PHOSPHOTRANSFERASE DOMAIN-CONTAINING PROTEIN-RELATED"/>
    <property type="match status" value="1"/>
</dbReference>
<dbReference type="EMBL" id="MIHA01000010">
    <property type="protein sequence ID" value="ODQ89304.1"/>
    <property type="molecule type" value="Genomic_DNA"/>
</dbReference>
<dbReference type="Proteomes" id="UP000094053">
    <property type="component" value="Unassembled WGS sequence"/>
</dbReference>